<organism evidence="1 2">
    <name type="scientific">Cupriavidus gilardii</name>
    <dbReference type="NCBI Taxonomy" id="82541"/>
    <lineage>
        <taxon>Bacteria</taxon>
        <taxon>Pseudomonadati</taxon>
        <taxon>Pseudomonadota</taxon>
        <taxon>Betaproteobacteria</taxon>
        <taxon>Burkholderiales</taxon>
        <taxon>Burkholderiaceae</taxon>
        <taxon>Cupriavidus</taxon>
    </lineage>
</organism>
<dbReference type="EMBL" id="CP098736">
    <property type="protein sequence ID" value="USE79503.1"/>
    <property type="molecule type" value="Genomic_DNA"/>
</dbReference>
<dbReference type="Proteomes" id="UP001056648">
    <property type="component" value="Chromosome 2"/>
</dbReference>
<evidence type="ECO:0000313" key="1">
    <source>
        <dbReference type="EMBL" id="USE79503.1"/>
    </source>
</evidence>
<name>A0ABY4VR65_9BURK</name>
<proteinExistence type="predicted"/>
<dbReference type="RefSeq" id="WP_252252960.1">
    <property type="nucleotide sequence ID" value="NZ_CP098736.1"/>
</dbReference>
<gene>
    <name evidence="1" type="ORF">NDR89_23210</name>
</gene>
<sequence>MSSPTQRSKEYLESQGYLVAIVERWNPFAKVRQDLFGFIDLLAVREGETVAVQTTSRSNMSARARKIAEHQNTAAVRKAGWQIVIHGWAKDTKGRWGVKVQDVS</sequence>
<reference evidence="1" key="1">
    <citation type="submission" date="2022-06" db="EMBL/GenBank/DDBJ databases">
        <title>Complete genome sequence and characterization of Cupriavidus gilardii QJ1 isolated from contaminating cells.</title>
        <authorList>
            <person name="Qi J."/>
        </authorList>
    </citation>
    <scope>NUCLEOTIDE SEQUENCE</scope>
    <source>
        <strain evidence="1">QJ1</strain>
    </source>
</reference>
<protein>
    <submittedName>
        <fullName evidence="1">Uncharacterized protein</fullName>
    </submittedName>
</protein>
<accession>A0ABY4VR65</accession>
<keyword evidence="2" id="KW-1185">Reference proteome</keyword>
<evidence type="ECO:0000313" key="2">
    <source>
        <dbReference type="Proteomes" id="UP001056648"/>
    </source>
</evidence>